<feature type="compositionally biased region" description="Basic and acidic residues" evidence="1">
    <location>
        <begin position="147"/>
        <end position="158"/>
    </location>
</feature>
<proteinExistence type="predicted"/>
<dbReference type="Proteomes" id="UP000440578">
    <property type="component" value="Unassembled WGS sequence"/>
</dbReference>
<evidence type="ECO:0000313" key="2">
    <source>
        <dbReference type="EMBL" id="KAF0300682.1"/>
    </source>
</evidence>
<feature type="compositionally biased region" description="Polar residues" evidence="1">
    <location>
        <begin position="197"/>
        <end position="212"/>
    </location>
</feature>
<dbReference type="EMBL" id="VIIS01001241">
    <property type="protein sequence ID" value="KAF0300682.1"/>
    <property type="molecule type" value="Genomic_DNA"/>
</dbReference>
<dbReference type="AlphaFoldDB" id="A0A6A4WCT5"/>
<feature type="region of interest" description="Disordered" evidence="1">
    <location>
        <begin position="18"/>
        <end position="50"/>
    </location>
</feature>
<evidence type="ECO:0000256" key="1">
    <source>
        <dbReference type="SAM" id="MobiDB-lite"/>
    </source>
</evidence>
<comment type="caution">
    <text evidence="2">The sequence shown here is derived from an EMBL/GenBank/DDBJ whole genome shotgun (WGS) entry which is preliminary data.</text>
</comment>
<dbReference type="OrthoDB" id="10070999at2759"/>
<name>A0A6A4WCT5_AMPAM</name>
<protein>
    <submittedName>
        <fullName evidence="2">Uncharacterized protein</fullName>
    </submittedName>
</protein>
<sequence>MFWLNFRRRKNREKRLAAKHHSLSVPVERPPRAVSAPFSPARRRKTNLVSRGPEEVAARCRLCRGRWSAPHSRRSPGRLSVSSDDVLDEEPFELVWTGVGGASGGGGSGSGSLSVSPATTGPPPLLSRRSVDESAMACGHRRPLVRHSSDDTRRRRESFAAGGPAHSSASSIGLGHGSGEGSNLLRMRRSNLGRSAPSLSASLVSTSRPVSV</sequence>
<evidence type="ECO:0000313" key="3">
    <source>
        <dbReference type="Proteomes" id="UP000440578"/>
    </source>
</evidence>
<feature type="region of interest" description="Disordered" evidence="1">
    <location>
        <begin position="98"/>
        <end position="212"/>
    </location>
</feature>
<gene>
    <name evidence="2" type="ORF">FJT64_026831</name>
</gene>
<feature type="compositionally biased region" description="Gly residues" evidence="1">
    <location>
        <begin position="98"/>
        <end position="110"/>
    </location>
</feature>
<organism evidence="2 3">
    <name type="scientific">Amphibalanus amphitrite</name>
    <name type="common">Striped barnacle</name>
    <name type="synonym">Balanus amphitrite</name>
    <dbReference type="NCBI Taxonomy" id="1232801"/>
    <lineage>
        <taxon>Eukaryota</taxon>
        <taxon>Metazoa</taxon>
        <taxon>Ecdysozoa</taxon>
        <taxon>Arthropoda</taxon>
        <taxon>Crustacea</taxon>
        <taxon>Multicrustacea</taxon>
        <taxon>Cirripedia</taxon>
        <taxon>Thoracica</taxon>
        <taxon>Thoracicalcarea</taxon>
        <taxon>Balanomorpha</taxon>
        <taxon>Balanoidea</taxon>
        <taxon>Balanidae</taxon>
        <taxon>Amphibalaninae</taxon>
        <taxon>Amphibalanus</taxon>
    </lineage>
</organism>
<accession>A0A6A4WCT5</accession>
<keyword evidence="3" id="KW-1185">Reference proteome</keyword>
<reference evidence="2 3" key="1">
    <citation type="submission" date="2019-07" db="EMBL/GenBank/DDBJ databases">
        <title>Draft genome assembly of a fouling barnacle, Amphibalanus amphitrite (Darwin, 1854): The first reference genome for Thecostraca.</title>
        <authorList>
            <person name="Kim W."/>
        </authorList>
    </citation>
    <scope>NUCLEOTIDE SEQUENCE [LARGE SCALE GENOMIC DNA]</scope>
    <source>
        <strain evidence="2">SNU_AA5</strain>
        <tissue evidence="2">Soma without cirri and trophi</tissue>
    </source>
</reference>
<feature type="compositionally biased region" description="Low complexity" evidence="1">
    <location>
        <begin position="159"/>
        <end position="173"/>
    </location>
</feature>